<feature type="region of interest" description="Disordered" evidence="12">
    <location>
        <begin position="839"/>
        <end position="859"/>
    </location>
</feature>
<evidence type="ECO:0000256" key="6">
    <source>
        <dbReference type="ARBA" id="ARBA00022890"/>
    </source>
</evidence>
<feature type="region of interest" description="Disordered" evidence="12">
    <location>
        <begin position="46"/>
        <end position="106"/>
    </location>
</feature>
<dbReference type="GeneID" id="33133657"/>
<keyword evidence="2 11" id="KW-0167">Capsid protein</keyword>
<dbReference type="OrthoDB" id="5855at10239"/>
<evidence type="ECO:0000256" key="7">
    <source>
        <dbReference type="ARBA" id="ARBA00023060"/>
    </source>
</evidence>
<evidence type="ECO:0000256" key="5">
    <source>
        <dbReference type="ARBA" id="ARBA00022844"/>
    </source>
</evidence>
<comment type="function">
    <molecule>Capsid polyprotein VP70</molecule>
    <text evidence="11">The immature virion is composed of 180 VP70 subunits with 90 dimeric spikes and displays a T=3 icosahedral symmetry. During maturation, VP70 undergoes a loss of 60 peripentonal spikes, which likely plays an important role in viral infectivity.</text>
</comment>
<feature type="compositionally biased region" description="Acidic residues" evidence="12">
    <location>
        <begin position="738"/>
        <end position="785"/>
    </location>
</feature>
<dbReference type="GO" id="GO:0039617">
    <property type="term" value="C:T=3 icosahedral viral capsid"/>
    <property type="evidence" value="ECO:0007669"/>
    <property type="project" value="UniProtKB-UniRule"/>
</dbReference>
<keyword evidence="4 11" id="KW-1162">Viral penetration into host cytoplasm</keyword>
<comment type="similarity">
    <text evidence="11">Belongs to the astroviridae capsid polyprotein family.</text>
</comment>
<evidence type="ECO:0000256" key="1">
    <source>
        <dbReference type="ARBA" id="ARBA00004328"/>
    </source>
</evidence>
<dbReference type="RefSeq" id="YP_009380534.1">
    <property type="nucleotide sequence ID" value="NC_034975.1"/>
</dbReference>
<evidence type="ECO:0000256" key="3">
    <source>
        <dbReference type="ARBA" id="ARBA00022570"/>
    </source>
</evidence>
<keyword evidence="7 11" id="KW-1142">T=3 icosahedral capsid protein</keyword>
<comment type="function">
    <molecule>Capsid polyprotein VP90</molecule>
    <text evidence="11">The capsid polyprotein VP90 self-assembles and undergoes a proteolytic cleavage by host caspases to yield the immature VP70 virion.</text>
</comment>
<dbReference type="InterPro" id="IPR022027">
    <property type="entry name" value="Astro_capsid_p"/>
</dbReference>
<sequence>MKNTLSRVMWNSVLLELASNSVTLVFRPVSLRSSFVAFGGEDQKRAMASASGKNVTVEVKNTGSRSKSRGRSQSRGRSKNVKITVNSKPNRKQRRTGPRGGSSKRVARLVKQHLDKSGATGPKPAIAQKATATLGVVGANTSGNTELEMCLMTNPCLVKDNTGNNAFGPVQALGAQYTMWRIKNLTVKLTPLVGSSAIVGTVVRMSLNSTSTPSSTSWSGLGARLHADAVVGRSATFRLKPRDLAGPREGWWLTNTNDTGATTLGPAIEIHTLGKTMSAYKGGMFDGGLFLCELVAVWEFANYAANPSLASLTKGKSDDAQIEFTAKEKGKPIVMQAPKISTFAHAVSLASTEPSSLGRAGEPSVSDTIFQVVNTGFEGVAPVAPPPYGWLIKGGWWFIKKVFGLGRSVEHEYYYVYASYDDALNNKPCIANQAQSPPAGRTLSEIPKANLIYTQVNAPSTGWNETGNVGPRSIVPPPPTPHFQNQDEAYFMSNISFLATNGSGVPKAMYQAATILRIKMDISGVVKNAPLCFFRKLSAPHAFFTTHPDSTLSTFVGTNLPPAIPGFEFQNTSNQKFGNVHFYSTQVVRRDTDYYKYDFYVINITARTNLTTLGDKFDMAETSGYAAIQFNNTESPAGLTLEQSNWYLVGNIMKTNAAQEAKMFPLFQVNEHLGPITHTKKVPAIDQALTWVSNSTILLGRVGPPTTIAGAFWPDARVEEEEEPAVFNDPFGTGPEPDLSEPSDEEDVGDDDIEAGVESDTDSLTDVTDTDEETEYESDAGDDETVASRRLLLMNTMINQGIPEEQAARAAVRAFPTAAQQVEKNTFLVALADGFSPRQARADAKKAAADFSSSRGHAE</sequence>
<dbReference type="Pfam" id="PF12226">
    <property type="entry name" value="Astro_capsid_p"/>
    <property type="match status" value="1"/>
</dbReference>
<keyword evidence="5 11" id="KW-0946">Virion</keyword>
<keyword evidence="15" id="KW-1185">Reference proteome</keyword>
<comment type="function">
    <molecule>Core protein VP34</molecule>
    <text evidence="11">Self-assembles to form an icosahedral capsid with a T=3 symmetry, about 43 nm in diameter. This forms contains only 30 spikes located on the icosahedral 2-fold axes.</text>
</comment>
<evidence type="ECO:0000256" key="12">
    <source>
        <dbReference type="SAM" id="MobiDB-lite"/>
    </source>
</evidence>
<evidence type="ECO:0000256" key="4">
    <source>
        <dbReference type="ARBA" id="ARBA00022595"/>
    </source>
</evidence>
<evidence type="ECO:0000313" key="14">
    <source>
        <dbReference type="EMBL" id="ACR54274.1"/>
    </source>
</evidence>
<dbReference type="Pfam" id="PF03115">
    <property type="entry name" value="Astro_capsid_N"/>
    <property type="match status" value="1"/>
</dbReference>
<dbReference type="Gene3D" id="2.60.120.20">
    <property type="match status" value="1"/>
</dbReference>
<protein>
    <recommendedName>
        <fullName evidence="11">Capsid polyprotein VP90</fullName>
    </recommendedName>
    <component>
        <recommendedName>
            <fullName evidence="11">Capsid polyprotein VP70</fullName>
        </recommendedName>
    </component>
    <component>
        <recommendedName>
            <fullName evidence="11">Core protein VP34</fullName>
        </recommendedName>
    </component>
    <component>
        <recommendedName>
            <fullName evidence="11">Spike protein VP27</fullName>
        </recommendedName>
    </component>
    <component>
        <recommendedName>
            <fullName evidence="11">Spike protein VP25</fullName>
        </recommendedName>
    </component>
</protein>
<dbReference type="KEGG" id="vg:33133657"/>
<keyword evidence="6 11" id="KW-1164">Virus endocytosis by host</keyword>
<evidence type="ECO:0000256" key="10">
    <source>
        <dbReference type="ARBA" id="ARBA00046492"/>
    </source>
</evidence>
<evidence type="ECO:0000256" key="8">
    <source>
        <dbReference type="ARBA" id="ARBA00023296"/>
    </source>
</evidence>
<accession>C5IDP4</accession>
<dbReference type="GO" id="GO:0043655">
    <property type="term" value="C:host extracellular space"/>
    <property type="evidence" value="ECO:0007669"/>
    <property type="project" value="UniProtKB-SubCell"/>
</dbReference>
<dbReference type="InterPro" id="IPR029053">
    <property type="entry name" value="Viral_coat"/>
</dbReference>
<dbReference type="Proteomes" id="UP000243947">
    <property type="component" value="Segment"/>
</dbReference>
<evidence type="ECO:0000259" key="13">
    <source>
        <dbReference type="Pfam" id="PF03115"/>
    </source>
</evidence>
<comment type="subunit">
    <text evidence="10">Heterodimer with spike protein VP25. The spikes form a globular dimer with 30 spikes covering the mature virion. Spike protein VP25 that lacks the core attachment region may need to dimerize with spike protein VP27 to remain stably bound to the viral particle.</text>
</comment>
<organism evidence="14 15">
    <name type="scientific">Mamastrovirus 4</name>
    <dbReference type="NCBI Taxonomy" id="1239568"/>
    <lineage>
        <taxon>Viruses</taxon>
        <taxon>Riboviria</taxon>
        <taxon>Orthornavirae</taxon>
        <taxon>Pisuviricota</taxon>
        <taxon>Stelpaviricetes</taxon>
        <taxon>Stellavirales</taxon>
        <taxon>Astroviridae</taxon>
        <taxon>Mamastrovirus</taxon>
        <taxon>Mamastrovirus zalophi</taxon>
    </lineage>
</organism>
<reference evidence="14 15" key="1">
    <citation type="journal article" date="2010" name="J. Gen. Virol.">
        <title>Characterization of phylogenetically diverse astroviruses of marine mammals.</title>
        <authorList>
            <person name="Rivera R."/>
            <person name="Nollens H.H."/>
            <person name="Venn-Watson S."/>
            <person name="Gulland F.M."/>
            <person name="Wellehan J.F.Jr."/>
        </authorList>
    </citation>
    <scope>NUCLEOTIDE SEQUENCE [LARGE SCALE GENOMIC DNA]</scope>
    <source>
        <strain evidence="14 15">CSL2</strain>
    </source>
</reference>
<proteinExistence type="inferred from homology"/>
<evidence type="ECO:0000256" key="2">
    <source>
        <dbReference type="ARBA" id="ARBA00022561"/>
    </source>
</evidence>
<evidence type="ECO:0000256" key="9">
    <source>
        <dbReference type="ARBA" id="ARBA00034475"/>
    </source>
</evidence>
<name>C5IDP4_9VIRU</name>
<dbReference type="EMBL" id="FJ890352">
    <property type="protein sequence ID" value="ACR54274.1"/>
    <property type="molecule type" value="Genomic_RNA"/>
</dbReference>
<dbReference type="InterPro" id="IPR004337">
    <property type="entry name" value="Astro_capsid_N"/>
</dbReference>
<feature type="compositionally biased region" description="Polar residues" evidence="12">
    <location>
        <begin position="51"/>
        <end position="62"/>
    </location>
</feature>
<evidence type="ECO:0000313" key="15">
    <source>
        <dbReference type="Proteomes" id="UP000243947"/>
    </source>
</evidence>
<feature type="region of interest" description="Disordered" evidence="12">
    <location>
        <begin position="720"/>
        <end position="785"/>
    </location>
</feature>
<comment type="PTM">
    <molecule>Capsid polyprotein VP90</molecule>
    <text evidence="11">Specific enzymatic cleavages by the host yield mature proteins. VP90 acidic C-terminal domain is eliminated from the immature virion by host caspases during viral maturation giving rise to virions composed of VP70. The virus can then dissociate from cellular membranes and exit the cell. Further cleavages by host extracellular proteases occur resulting in the three structural proteins VP34, VP27 and VP25 and conferring infectivity.</text>
</comment>
<keyword evidence="8 11" id="KW-1160">Virus entry into host cell</keyword>
<comment type="function">
    <molecule>Spike protein VP25</molecule>
    <text evidence="11">VP25 and VP27 Forms the spikes at the surface of the virion. This forms contains only 30 spikes located on the icosahedral 2-fold axes. Plays a role in the attachment to target host cell. This attachment induces virion internalization through clathrin-dependent endocytosis.</text>
</comment>
<dbReference type="GO" id="GO:0075512">
    <property type="term" value="P:clathrin-dependent endocytosis of virus by host cell"/>
    <property type="evidence" value="ECO:0007669"/>
    <property type="project" value="UniProtKB-UniRule"/>
</dbReference>
<comment type="subcellular location">
    <subcellularLocation>
        <location evidence="9">Host extracellular space</location>
    </subcellularLocation>
    <subcellularLocation>
        <location evidence="1 11">Virion</location>
    </subcellularLocation>
</comment>
<keyword evidence="3 11" id="KW-1165">Clathrin-mediated endocytosis of virus by host</keyword>
<feature type="domain" description="Astrovirus capsid protein inner core" evidence="13">
    <location>
        <begin position="64"/>
        <end position="303"/>
    </location>
</feature>
<evidence type="ECO:0000256" key="11">
    <source>
        <dbReference type="RuleBase" id="RU363102"/>
    </source>
</evidence>
<comment type="function">
    <molecule>Spike protein VP27</molecule>
    <text evidence="11">VP25 and VP27 Forms the spikes at the surface of the virion. This forms contains only 30 spikes located on the icosahedral 2-fold axes. Plays a role in the attachment to target host cell. This attachment induces virion internalization through clathrin-dependent endocytosis.</text>
</comment>
<feature type="compositionally biased region" description="Basic residues" evidence="12">
    <location>
        <begin position="66"/>
        <end position="80"/>
    </location>
</feature>